<feature type="compositionally biased region" description="Basic and acidic residues" evidence="1">
    <location>
        <begin position="226"/>
        <end position="241"/>
    </location>
</feature>
<proteinExistence type="predicted"/>
<evidence type="ECO:0008006" key="4">
    <source>
        <dbReference type="Google" id="ProtNLM"/>
    </source>
</evidence>
<gene>
    <name evidence="2" type="ORF">GCM10022214_47150</name>
</gene>
<sequence>MSSGVEADIALDAAVVLTLGMNRALGRAAGVAGRGAEALAALAAGKAEERAAALAAVEAYERALRKVLERNARIAALAETRERLKADVALPQPLQPDEQDIAELDAWCAAADTALDEAEARLSHHLASEIGAQIFPRAATSLRTELGPSGERPTQGETRPAQAEAVRQRLERVVGRLLPDVSAEDRRAVAEAAALLPGASGEEEAEGVLTEVRLRVQAANARTRQRREEERRRAAEREAAEQAEAERRYVLDSITSAFQDLGYEVQAGFETLTAAGGEVVLTRGSWPDHGVRMRMDDAAQIRAAMVRTRPAESEDDRRLDVEREREWCEAFEAARARLADAGVRSEVTWRLEPGVKELPVTDRARQTGARTAAPRERRRERG</sequence>
<feature type="region of interest" description="Disordered" evidence="1">
    <location>
        <begin position="358"/>
        <end position="382"/>
    </location>
</feature>
<comment type="caution">
    <text evidence="2">The sequence shown here is derived from an EMBL/GenBank/DDBJ whole genome shotgun (WGS) entry which is preliminary data.</text>
</comment>
<keyword evidence="3" id="KW-1185">Reference proteome</keyword>
<organism evidence="2 3">
    <name type="scientific">Actinomadura miaoliensis</name>
    <dbReference type="NCBI Taxonomy" id="430685"/>
    <lineage>
        <taxon>Bacteria</taxon>
        <taxon>Bacillati</taxon>
        <taxon>Actinomycetota</taxon>
        <taxon>Actinomycetes</taxon>
        <taxon>Streptosporangiales</taxon>
        <taxon>Thermomonosporaceae</taxon>
        <taxon>Actinomadura</taxon>
    </lineage>
</organism>
<dbReference type="RefSeq" id="WP_344951355.1">
    <property type="nucleotide sequence ID" value="NZ_BAAAZG010000034.1"/>
</dbReference>
<feature type="region of interest" description="Disordered" evidence="1">
    <location>
        <begin position="220"/>
        <end position="241"/>
    </location>
</feature>
<evidence type="ECO:0000313" key="2">
    <source>
        <dbReference type="EMBL" id="GAA4082548.1"/>
    </source>
</evidence>
<evidence type="ECO:0000313" key="3">
    <source>
        <dbReference type="Proteomes" id="UP001500683"/>
    </source>
</evidence>
<evidence type="ECO:0000256" key="1">
    <source>
        <dbReference type="SAM" id="MobiDB-lite"/>
    </source>
</evidence>
<feature type="region of interest" description="Disordered" evidence="1">
    <location>
        <begin position="144"/>
        <end position="163"/>
    </location>
</feature>
<accession>A0ABP7W6U5</accession>
<dbReference type="EMBL" id="BAAAZG010000034">
    <property type="protein sequence ID" value="GAA4082548.1"/>
    <property type="molecule type" value="Genomic_DNA"/>
</dbReference>
<name>A0ABP7W6U5_9ACTN</name>
<feature type="compositionally biased region" description="Basic and acidic residues" evidence="1">
    <location>
        <begin position="373"/>
        <end position="382"/>
    </location>
</feature>
<reference evidence="3" key="1">
    <citation type="journal article" date="2019" name="Int. J. Syst. Evol. Microbiol.">
        <title>The Global Catalogue of Microorganisms (GCM) 10K type strain sequencing project: providing services to taxonomists for standard genome sequencing and annotation.</title>
        <authorList>
            <consortium name="The Broad Institute Genomics Platform"/>
            <consortium name="The Broad Institute Genome Sequencing Center for Infectious Disease"/>
            <person name="Wu L."/>
            <person name="Ma J."/>
        </authorList>
    </citation>
    <scope>NUCLEOTIDE SEQUENCE [LARGE SCALE GENOMIC DNA]</scope>
    <source>
        <strain evidence="3">JCM 16702</strain>
    </source>
</reference>
<protein>
    <recommendedName>
        <fullName evidence="4">Response regulator receiver protein</fullName>
    </recommendedName>
</protein>
<dbReference type="Proteomes" id="UP001500683">
    <property type="component" value="Unassembled WGS sequence"/>
</dbReference>